<feature type="transmembrane region" description="Helical" evidence="1">
    <location>
        <begin position="156"/>
        <end position="178"/>
    </location>
</feature>
<gene>
    <name evidence="2" type="ORF">EVOR1521_LOCUS8674</name>
</gene>
<evidence type="ECO:0000313" key="3">
    <source>
        <dbReference type="Proteomes" id="UP001178507"/>
    </source>
</evidence>
<protein>
    <submittedName>
        <fullName evidence="2">Uncharacterized protein</fullName>
    </submittedName>
</protein>
<organism evidence="2 3">
    <name type="scientific">Effrenium voratum</name>
    <dbReference type="NCBI Taxonomy" id="2562239"/>
    <lineage>
        <taxon>Eukaryota</taxon>
        <taxon>Sar</taxon>
        <taxon>Alveolata</taxon>
        <taxon>Dinophyceae</taxon>
        <taxon>Suessiales</taxon>
        <taxon>Symbiodiniaceae</taxon>
        <taxon>Effrenium</taxon>
    </lineage>
</organism>
<keyword evidence="3" id="KW-1185">Reference proteome</keyword>
<sequence>MAKEDLKALEDWIQCKHIGVVHFIKWSSLMCRLLLFIAILMSCILLLASRSVLARAETWGGWMSPGTCFFLTGKEYGVGVEVLDAGSIHAGYSSAQYCGLTATEVAASFSSILENLEDKGWMEDCLPNLFGEGADCRCNTETEPCPQDHVIDFGYVFQFFMTMFWAGFFLTASAFDILNDVRGKYKDLKGITKYMRLAWAYVLLTMLPNYLLFPLGSVSMLSEPAGKVVMFRTPPDLTPLYLASFLVACPCLCVAECFACSITQAEGGNVGAKGGRYFDCTLCVTMALLLIPAIFIISGYLEMGIKFYIEFNFQLSIELSFTAVAMWAKLFLGFAGVLDTIAFVLSLAKDILGQFKKNKSTPQPAQGPEGSC</sequence>
<accession>A0AA36I665</accession>
<evidence type="ECO:0000313" key="2">
    <source>
        <dbReference type="EMBL" id="CAJ1380830.1"/>
    </source>
</evidence>
<proteinExistence type="predicted"/>
<feature type="transmembrane region" description="Helical" evidence="1">
    <location>
        <begin position="321"/>
        <end position="348"/>
    </location>
</feature>
<reference evidence="2" key="1">
    <citation type="submission" date="2023-08" db="EMBL/GenBank/DDBJ databases">
        <authorList>
            <person name="Chen Y."/>
            <person name="Shah S."/>
            <person name="Dougan E. K."/>
            <person name="Thang M."/>
            <person name="Chan C."/>
        </authorList>
    </citation>
    <scope>NUCLEOTIDE SEQUENCE</scope>
</reference>
<dbReference type="AlphaFoldDB" id="A0AA36I665"/>
<keyword evidence="1" id="KW-0472">Membrane</keyword>
<name>A0AA36I665_9DINO</name>
<feature type="transmembrane region" description="Helical" evidence="1">
    <location>
        <begin position="241"/>
        <end position="265"/>
    </location>
</feature>
<feature type="transmembrane region" description="Helical" evidence="1">
    <location>
        <begin position="198"/>
        <end position="221"/>
    </location>
</feature>
<dbReference type="EMBL" id="CAUJNA010000750">
    <property type="protein sequence ID" value="CAJ1380830.1"/>
    <property type="molecule type" value="Genomic_DNA"/>
</dbReference>
<feature type="transmembrane region" description="Helical" evidence="1">
    <location>
        <begin position="33"/>
        <end position="53"/>
    </location>
</feature>
<evidence type="ECO:0000256" key="1">
    <source>
        <dbReference type="SAM" id="Phobius"/>
    </source>
</evidence>
<comment type="caution">
    <text evidence="2">The sequence shown here is derived from an EMBL/GenBank/DDBJ whole genome shotgun (WGS) entry which is preliminary data.</text>
</comment>
<keyword evidence="1" id="KW-1133">Transmembrane helix</keyword>
<keyword evidence="1" id="KW-0812">Transmembrane</keyword>
<feature type="transmembrane region" description="Helical" evidence="1">
    <location>
        <begin position="277"/>
        <end position="301"/>
    </location>
</feature>
<dbReference type="Proteomes" id="UP001178507">
    <property type="component" value="Unassembled WGS sequence"/>
</dbReference>